<sequence length="103" mass="12375">MRKEIDIDFENKLEELNIYIEENSEELHERVPHNPVISKNDEWVNENEWDELYEEMKSSKSMQSTKEIFEEFYKKPYDEITKDDIGECELIDWGPDVGGEVIE</sequence>
<evidence type="ECO:0000313" key="1">
    <source>
        <dbReference type="EMBL" id="PHU41079.1"/>
    </source>
</evidence>
<dbReference type="AlphaFoldDB" id="A0A2G3ECM4"/>
<protein>
    <submittedName>
        <fullName evidence="1">Uncharacterized protein</fullName>
    </submittedName>
</protein>
<accession>A0A2G3ECM4</accession>
<reference evidence="1" key="1">
    <citation type="submission" date="2017-10" db="EMBL/GenBank/DDBJ databases">
        <title>Resolving the taxonomy of Roseburia spp., Eubacterium rectale and Agathobacter spp. through phylogenomic analysis.</title>
        <authorList>
            <person name="Sheridan P.O."/>
            <person name="Walker A.W."/>
            <person name="Duncan S.H."/>
            <person name="Scott K.P."/>
            <person name="Toole P.W.O."/>
            <person name="Luis P."/>
            <person name="Flint H.J."/>
        </authorList>
    </citation>
    <scope>NUCLEOTIDE SEQUENCE [LARGE SCALE GENOMIC DNA]</scope>
    <source>
        <strain evidence="1">JK10</strain>
    </source>
</reference>
<organism evidence="1 2">
    <name type="scientific">Pseudobutyrivibrio ruminis</name>
    <dbReference type="NCBI Taxonomy" id="46206"/>
    <lineage>
        <taxon>Bacteria</taxon>
        <taxon>Bacillati</taxon>
        <taxon>Bacillota</taxon>
        <taxon>Clostridia</taxon>
        <taxon>Lachnospirales</taxon>
        <taxon>Lachnospiraceae</taxon>
        <taxon>Pseudobutyrivibrio</taxon>
    </lineage>
</organism>
<name>A0A2G3ECM4_9FIRM</name>
<dbReference type="RefSeq" id="WP_099412867.1">
    <property type="nucleotide sequence ID" value="NZ_PDYH01000010.1"/>
</dbReference>
<keyword evidence="2" id="KW-1185">Reference proteome</keyword>
<dbReference type="EMBL" id="PDYH01000010">
    <property type="protein sequence ID" value="PHU41079.1"/>
    <property type="molecule type" value="Genomic_DNA"/>
</dbReference>
<evidence type="ECO:0000313" key="2">
    <source>
        <dbReference type="Proteomes" id="UP000224317"/>
    </source>
</evidence>
<dbReference type="Proteomes" id="UP000224317">
    <property type="component" value="Unassembled WGS sequence"/>
</dbReference>
<comment type="caution">
    <text evidence="1">The sequence shown here is derived from an EMBL/GenBank/DDBJ whole genome shotgun (WGS) entry which is preliminary data.</text>
</comment>
<proteinExistence type="predicted"/>
<gene>
    <name evidence="1" type="ORF">CSX00_03800</name>
</gene>